<dbReference type="PANTHER" id="PTHR24103">
    <property type="entry name" value="E3 UBIQUITIN-PROTEIN LIGASE TRIM"/>
    <property type="match status" value="1"/>
</dbReference>
<evidence type="ECO:0000256" key="2">
    <source>
        <dbReference type="ARBA" id="ARBA00022723"/>
    </source>
</evidence>
<keyword evidence="4 7" id="KW-0833">Ubl conjugation pathway</keyword>
<keyword evidence="5" id="KW-0862">Zinc</keyword>
<evidence type="ECO:0000256" key="7">
    <source>
        <dbReference type="PROSITE-ProRule" id="PRU00104"/>
    </source>
</evidence>
<evidence type="ECO:0000259" key="10">
    <source>
        <dbReference type="PROSITE" id="PS50237"/>
    </source>
</evidence>
<dbReference type="SUPFAM" id="SSF57845">
    <property type="entry name" value="B-box zinc-binding domain"/>
    <property type="match status" value="1"/>
</dbReference>
<dbReference type="GO" id="GO:0008270">
    <property type="term" value="F:zinc ion binding"/>
    <property type="evidence" value="ECO:0007669"/>
    <property type="project" value="UniProtKB-KW"/>
</dbReference>
<evidence type="ECO:0000256" key="6">
    <source>
        <dbReference type="PROSITE-ProRule" id="PRU00024"/>
    </source>
</evidence>
<dbReference type="SUPFAM" id="SSF57850">
    <property type="entry name" value="RING/U-box"/>
    <property type="match status" value="1"/>
</dbReference>
<dbReference type="Gene3D" id="3.30.160.60">
    <property type="entry name" value="Classic Zinc Finger"/>
    <property type="match status" value="1"/>
</dbReference>
<evidence type="ECO:0000313" key="11">
    <source>
        <dbReference type="EMBL" id="KAF4105329.1"/>
    </source>
</evidence>
<dbReference type="InterPro" id="IPR000569">
    <property type="entry name" value="HECT_dom"/>
</dbReference>
<dbReference type="InterPro" id="IPR050143">
    <property type="entry name" value="TRIM/RBCC"/>
</dbReference>
<dbReference type="SMART" id="SM00336">
    <property type="entry name" value="BBOX"/>
    <property type="match status" value="1"/>
</dbReference>
<keyword evidence="12" id="KW-1185">Reference proteome</keyword>
<dbReference type="Gene3D" id="3.30.40.10">
    <property type="entry name" value="Zinc/RING finger domain, C3HC4 (zinc finger)"/>
    <property type="match status" value="1"/>
</dbReference>
<dbReference type="SUPFAM" id="SSF49899">
    <property type="entry name" value="Concanavalin A-like lectins/glucanases"/>
    <property type="match status" value="1"/>
</dbReference>
<dbReference type="Pfam" id="PF15227">
    <property type="entry name" value="zf-C3HC4_4"/>
    <property type="match status" value="1"/>
</dbReference>
<reference evidence="11 12" key="1">
    <citation type="submission" date="2020-04" db="EMBL/GenBank/DDBJ databases">
        <title>Chromosome-level genome assembly of a cyprinid fish Onychostoma macrolepis by integration of Nanopore Sequencing, Bionano and Hi-C technology.</title>
        <authorList>
            <person name="Wang D."/>
        </authorList>
    </citation>
    <scope>NUCLEOTIDE SEQUENCE [LARGE SCALE GENOMIC DNA]</scope>
    <source>
        <strain evidence="11">SWU-2019</strain>
        <tissue evidence="11">Muscle</tissue>
    </source>
</reference>
<dbReference type="InterPro" id="IPR035983">
    <property type="entry name" value="Hect_E3_ubiquitin_ligase"/>
</dbReference>
<dbReference type="InterPro" id="IPR043136">
    <property type="entry name" value="B30.2/SPRY_sf"/>
</dbReference>
<dbReference type="InterPro" id="IPR013083">
    <property type="entry name" value="Znf_RING/FYVE/PHD"/>
</dbReference>
<dbReference type="InterPro" id="IPR058913">
    <property type="entry name" value="Integrase_dom_put"/>
</dbReference>
<dbReference type="GO" id="GO:0004842">
    <property type="term" value="F:ubiquitin-protein transferase activity"/>
    <property type="evidence" value="ECO:0007669"/>
    <property type="project" value="InterPro"/>
</dbReference>
<dbReference type="EMBL" id="JAAMOB010000014">
    <property type="protein sequence ID" value="KAF4105329.1"/>
    <property type="molecule type" value="Genomic_DNA"/>
</dbReference>
<gene>
    <name evidence="11" type="ORF">G5714_014660</name>
</gene>
<dbReference type="SUPFAM" id="SSF56204">
    <property type="entry name" value="Hect, E3 ligase catalytic domain"/>
    <property type="match status" value="1"/>
</dbReference>
<dbReference type="Proteomes" id="UP000579812">
    <property type="component" value="Unassembled WGS sequence"/>
</dbReference>
<evidence type="ECO:0000256" key="3">
    <source>
        <dbReference type="ARBA" id="ARBA00022771"/>
    </source>
</evidence>
<dbReference type="PROSITE" id="PS00518">
    <property type="entry name" value="ZF_RING_1"/>
    <property type="match status" value="1"/>
</dbReference>
<accession>A0A7J6CDF7</accession>
<keyword evidence="3 6" id="KW-0863">Zinc-finger</keyword>
<dbReference type="InterPro" id="IPR000315">
    <property type="entry name" value="Znf_B-box"/>
</dbReference>
<dbReference type="InterPro" id="IPR013320">
    <property type="entry name" value="ConA-like_dom_sf"/>
</dbReference>
<protein>
    <submittedName>
        <fullName evidence="11">Uncharacterized protein</fullName>
    </submittedName>
</protein>
<dbReference type="Gene3D" id="3.90.1750.10">
    <property type="entry name" value="Hect, E3 ligase catalytic domains"/>
    <property type="match status" value="1"/>
</dbReference>
<dbReference type="PROSITE" id="PS50237">
    <property type="entry name" value="HECT"/>
    <property type="match status" value="1"/>
</dbReference>
<feature type="domain" description="RING-type" evidence="8">
    <location>
        <begin position="1"/>
        <end position="39"/>
    </location>
</feature>
<evidence type="ECO:0000259" key="9">
    <source>
        <dbReference type="PROSITE" id="PS50119"/>
    </source>
</evidence>
<evidence type="ECO:0000256" key="1">
    <source>
        <dbReference type="ARBA" id="ARBA00022679"/>
    </source>
</evidence>
<proteinExistence type="predicted"/>
<keyword evidence="2" id="KW-0479">Metal-binding</keyword>
<dbReference type="InterPro" id="IPR017907">
    <property type="entry name" value="Znf_RING_CS"/>
</dbReference>
<evidence type="ECO:0000256" key="5">
    <source>
        <dbReference type="ARBA" id="ARBA00022833"/>
    </source>
</evidence>
<evidence type="ECO:0000313" key="12">
    <source>
        <dbReference type="Proteomes" id="UP000579812"/>
    </source>
</evidence>
<feature type="domain" description="HECT" evidence="10">
    <location>
        <begin position="520"/>
        <end position="549"/>
    </location>
</feature>
<dbReference type="AlphaFoldDB" id="A0A7J6CDF7"/>
<evidence type="ECO:0000259" key="8">
    <source>
        <dbReference type="PROSITE" id="PS50089"/>
    </source>
</evidence>
<sequence>MCTEFFRDPVLLGCGHSFCRQCISLHWAVSSFRRCSICQQVSPQQPVSNLSLRNTCESYLSEKSTRTESSGDQECSKHGEVIKLFCQTDGKAICVTCKKQEHNGHKTQLLQQAVKQRKGKLKAEIRPAEKTLWSLQNGTALDNKISKYIQTQSQMTEKNIRKEFEKLHKFLRQEEESRISALNEEKREKGDKIEGRIQDGILSLSDRVKEVEEQIEEDDIIFLKNYDSILTRAKYTLPDAELSSNTLIDGSKYLGNLKYHVWEKMKDICPYYPVILNPNTSLPDFSVSDDLTSVTSCLFQQDKRNPFPQHRNSVVLGNVGYTDGTHTWEIEVYLTAEGMAGNSEQSRKSQKQRRIAVEKCRLCHKHVAVHKLEEDVNSCSGASSTVVDLTEDKDKDSSASLSETEEHDLETIAEDCDTCPQATSPQAAQMLKAGPSTGCLYTPLSDILLDSYSEEDLEMLSSPVRPYSPAHDEDDVAEVLSNFRSENSTQESTTTVVVRRKRVLQSAITALGKTYFAWHNRPQVEFVGELAEDHGGPTREFFRLLMKEVQSSLGVFEGQEGNLYFTYDQSALEQGRYYTAGKLTAWSLLHGGPGLKALDPALFLLMCGQDTDLEHFRCIHQQPGLNSFGGIFGSCRAVWFAELGEGGENVDVARFMLEHPLRGPEKTSYITGRSVHNQRIERLWRDVWCAVTSNYYAAFQHLQKIAALDPDNEKHLICLHYVMVPRLNEDLDLFRWVWDRHPLSSEGNRSPQQLWVSGQLLNTEVPADPMDFADFGVDWDGPVPAMDCGGVPEAPASLQEAVLRIITEHIKPLMSSQCFGMDVYFEALRLSEAVIV</sequence>
<dbReference type="CDD" id="cd19769">
    <property type="entry name" value="Bbox2_TRIM16-like"/>
    <property type="match status" value="1"/>
</dbReference>
<organism evidence="11 12">
    <name type="scientific">Onychostoma macrolepis</name>
    <dbReference type="NCBI Taxonomy" id="369639"/>
    <lineage>
        <taxon>Eukaryota</taxon>
        <taxon>Metazoa</taxon>
        <taxon>Chordata</taxon>
        <taxon>Craniata</taxon>
        <taxon>Vertebrata</taxon>
        <taxon>Euteleostomi</taxon>
        <taxon>Actinopterygii</taxon>
        <taxon>Neopterygii</taxon>
        <taxon>Teleostei</taxon>
        <taxon>Ostariophysi</taxon>
        <taxon>Cypriniformes</taxon>
        <taxon>Cyprinidae</taxon>
        <taxon>Acrossocheilinae</taxon>
        <taxon>Onychostoma</taxon>
    </lineage>
</organism>
<comment type="caution">
    <text evidence="7">Lacks conserved residue(s) required for the propagation of feature annotation.</text>
</comment>
<name>A0A7J6CDF7_9TELE</name>
<dbReference type="Pfam" id="PF24764">
    <property type="entry name" value="rva_4"/>
    <property type="match status" value="1"/>
</dbReference>
<feature type="domain" description="B box-type" evidence="9">
    <location>
        <begin position="70"/>
        <end position="110"/>
    </location>
</feature>
<dbReference type="InterPro" id="IPR001841">
    <property type="entry name" value="Znf_RING"/>
</dbReference>
<keyword evidence="1" id="KW-0808">Transferase</keyword>
<comment type="caution">
    <text evidence="11">The sequence shown here is derived from an EMBL/GenBank/DDBJ whole genome shotgun (WGS) entry which is preliminary data.</text>
</comment>
<dbReference type="PROSITE" id="PS50119">
    <property type="entry name" value="ZF_BBOX"/>
    <property type="match status" value="1"/>
</dbReference>
<evidence type="ECO:0000256" key="4">
    <source>
        <dbReference type="ARBA" id="ARBA00022786"/>
    </source>
</evidence>
<dbReference type="Gene3D" id="2.60.120.920">
    <property type="match status" value="1"/>
</dbReference>
<dbReference type="Pfam" id="PF00643">
    <property type="entry name" value="zf-B_box"/>
    <property type="match status" value="1"/>
</dbReference>
<dbReference type="PROSITE" id="PS50089">
    <property type="entry name" value="ZF_RING_2"/>
    <property type="match status" value="1"/>
</dbReference>